<evidence type="ECO:0008006" key="3">
    <source>
        <dbReference type="Google" id="ProtNLM"/>
    </source>
</evidence>
<dbReference type="PANTHER" id="PTHR32011:SF2">
    <property type="entry name" value="OS08G0472400 PROTEIN"/>
    <property type="match status" value="1"/>
</dbReference>
<comment type="caution">
    <text evidence="1">The sequence shown here is derived from an EMBL/GenBank/DDBJ whole genome shotgun (WGS) entry which is preliminary data.</text>
</comment>
<evidence type="ECO:0000313" key="2">
    <source>
        <dbReference type="Proteomes" id="UP000294911"/>
    </source>
</evidence>
<name>A0A4R2QRX7_9PSEU</name>
<dbReference type="PANTHER" id="PTHR32011">
    <property type="entry name" value="OS08G0472400 PROTEIN"/>
    <property type="match status" value="1"/>
</dbReference>
<evidence type="ECO:0000313" key="1">
    <source>
        <dbReference type="EMBL" id="TCP51844.1"/>
    </source>
</evidence>
<dbReference type="Proteomes" id="UP000294911">
    <property type="component" value="Unassembled WGS sequence"/>
</dbReference>
<gene>
    <name evidence="1" type="ORF">EV191_1068</name>
</gene>
<protein>
    <recommendedName>
        <fullName evidence="3">SMI1/KNR4 family protein</fullName>
    </recommendedName>
</protein>
<organism evidence="1 2">
    <name type="scientific">Tamaricihabitans halophyticus</name>
    <dbReference type="NCBI Taxonomy" id="1262583"/>
    <lineage>
        <taxon>Bacteria</taxon>
        <taxon>Bacillati</taxon>
        <taxon>Actinomycetota</taxon>
        <taxon>Actinomycetes</taxon>
        <taxon>Pseudonocardiales</taxon>
        <taxon>Pseudonocardiaceae</taxon>
        <taxon>Tamaricihabitans</taxon>
    </lineage>
</organism>
<reference evidence="1 2" key="1">
    <citation type="submission" date="2019-03" db="EMBL/GenBank/DDBJ databases">
        <title>Genomic Encyclopedia of Type Strains, Phase IV (KMG-IV): sequencing the most valuable type-strain genomes for metagenomic binning, comparative biology and taxonomic classification.</title>
        <authorList>
            <person name="Goeker M."/>
        </authorList>
    </citation>
    <scope>NUCLEOTIDE SEQUENCE [LARGE SCALE GENOMIC DNA]</scope>
    <source>
        <strain evidence="1 2">DSM 45765</strain>
    </source>
</reference>
<dbReference type="EMBL" id="SLXQ01000006">
    <property type="protein sequence ID" value="TCP51844.1"/>
    <property type="molecule type" value="Genomic_DNA"/>
</dbReference>
<accession>A0A4R2QRX7</accession>
<dbReference type="AlphaFoldDB" id="A0A4R2QRX7"/>
<keyword evidence="2" id="KW-1185">Reference proteome</keyword>
<sequence length="209" mass="23538">MAARLRQLASLSHAGLMDRDDETMVDRAVDALKRGGVRISPGLSEDELDSVEGRFGFRFAPDHRALLSAILPLGDSWVDWREDPEEELRRRLAWPAEGVLFDVEHAGFWPESWGPRPAGLDAALRIATERFAEVPKLVPVFSHRYLPGNTDRRGVPVFSVYQTDVIYYGTHLLDYVHREFGGGQRDTGTAREYVPFWSDLATGADNEDL</sequence>
<proteinExistence type="predicted"/>